<gene>
    <name evidence="2" type="ORF">SAMN02745116_02463</name>
</gene>
<dbReference type="Proteomes" id="UP000190328">
    <property type="component" value="Unassembled WGS sequence"/>
</dbReference>
<dbReference type="STRING" id="263852.SAMN02745116_02463"/>
<reference evidence="2 3" key="1">
    <citation type="submission" date="2017-02" db="EMBL/GenBank/DDBJ databases">
        <authorList>
            <person name="Peterson S.W."/>
        </authorList>
    </citation>
    <scope>NUCLEOTIDE SEQUENCE [LARGE SCALE GENOMIC DNA]</scope>
    <source>
        <strain evidence="2 3">ATCC BAA-1030</strain>
    </source>
</reference>
<accession>A0A1T4R7V8</accession>
<organism evidence="2 3">
    <name type="scientific">Pilibacter termitis</name>
    <dbReference type="NCBI Taxonomy" id="263852"/>
    <lineage>
        <taxon>Bacteria</taxon>
        <taxon>Bacillati</taxon>
        <taxon>Bacillota</taxon>
        <taxon>Bacilli</taxon>
        <taxon>Lactobacillales</taxon>
        <taxon>Enterococcaceae</taxon>
        <taxon>Pilibacter</taxon>
    </lineage>
</organism>
<feature type="domain" description="SHOCT-like" evidence="1">
    <location>
        <begin position="4"/>
        <end position="49"/>
    </location>
</feature>
<evidence type="ECO:0000259" key="1">
    <source>
        <dbReference type="Pfam" id="PF20612"/>
    </source>
</evidence>
<dbReference type="AlphaFoldDB" id="A0A1T4R7V8"/>
<dbReference type="EMBL" id="FUXI01000040">
    <property type="protein sequence ID" value="SKA11711.1"/>
    <property type="molecule type" value="Genomic_DNA"/>
</dbReference>
<dbReference type="OrthoDB" id="1666848at2"/>
<dbReference type="Pfam" id="PF20612">
    <property type="entry name" value="SHOCT_2"/>
    <property type="match status" value="1"/>
</dbReference>
<evidence type="ECO:0000313" key="3">
    <source>
        <dbReference type="Proteomes" id="UP000190328"/>
    </source>
</evidence>
<dbReference type="RefSeq" id="WP_159443326.1">
    <property type="nucleotide sequence ID" value="NZ_FUXI01000040.1"/>
</dbReference>
<dbReference type="InterPro" id="IPR046749">
    <property type="entry name" value="SHOCT_2"/>
</dbReference>
<protein>
    <recommendedName>
        <fullName evidence="1">SHOCT-like domain-containing protein</fullName>
    </recommendedName>
</protein>
<evidence type="ECO:0000313" key="2">
    <source>
        <dbReference type="EMBL" id="SKA11711.1"/>
    </source>
</evidence>
<name>A0A1T4R7V8_9ENTE</name>
<sequence length="50" mass="5836">MNDKKEMLYLMSLAPAKSMLEQHLISNAEFKKIKAYLVKKYQPILPRLLG</sequence>
<keyword evidence="3" id="KW-1185">Reference proteome</keyword>
<proteinExistence type="predicted"/>